<dbReference type="AlphaFoldDB" id="A0A5K7Z3U0"/>
<dbReference type="Proteomes" id="UP000427769">
    <property type="component" value="Chromosome"/>
</dbReference>
<dbReference type="KEGG" id="dwd:DSCW_30650"/>
<dbReference type="RefSeq" id="WP_155304548.1">
    <property type="nucleotide sequence ID" value="NZ_AP021875.1"/>
</dbReference>
<dbReference type="CDD" id="cd16377">
    <property type="entry name" value="23S_rRNA_IVP_like"/>
    <property type="match status" value="1"/>
</dbReference>
<protein>
    <recommendedName>
        <fullName evidence="3">Four helix bundle protein</fullName>
    </recommendedName>
</protein>
<dbReference type="SUPFAM" id="SSF158446">
    <property type="entry name" value="IVS-encoded protein-like"/>
    <property type="match status" value="1"/>
</dbReference>
<gene>
    <name evidence="1" type="ORF">DSCW_30650</name>
</gene>
<reference evidence="1 2" key="1">
    <citation type="submission" date="2019-11" db="EMBL/GenBank/DDBJ databases">
        <title>Comparative genomics of hydrocarbon-degrading Desulfosarcina strains.</title>
        <authorList>
            <person name="Watanabe M."/>
            <person name="Kojima H."/>
            <person name="Fukui M."/>
        </authorList>
    </citation>
    <scope>NUCLEOTIDE SEQUENCE [LARGE SCALE GENOMIC DNA]</scope>
    <source>
        <strain evidence="1 2">PP31</strain>
    </source>
</reference>
<sequence>MAIRSIHDLEVYRLAYSLAMKIFKCTTRFPKDEIYSLTDQIRRSSRSVAINIREGYAKRRYENVFIRHLNDAFGSAEETRGWLSFALDCGYLDKDFCAHLDQEYDQLNAKFYRLMNNWKSIDA</sequence>
<name>A0A5K7Z3U0_9BACT</name>
<keyword evidence="2" id="KW-1185">Reference proteome</keyword>
<dbReference type="PANTHER" id="PTHR38471">
    <property type="entry name" value="FOUR HELIX BUNDLE PROTEIN"/>
    <property type="match status" value="1"/>
</dbReference>
<dbReference type="Pfam" id="PF05635">
    <property type="entry name" value="23S_rRNA_IVP"/>
    <property type="match status" value="1"/>
</dbReference>
<dbReference type="OrthoDB" id="9800370at2"/>
<dbReference type="Gene3D" id="1.20.1440.60">
    <property type="entry name" value="23S rRNA-intervening sequence"/>
    <property type="match status" value="1"/>
</dbReference>
<accession>A0A5K7Z3U0</accession>
<evidence type="ECO:0008006" key="3">
    <source>
        <dbReference type="Google" id="ProtNLM"/>
    </source>
</evidence>
<dbReference type="NCBIfam" id="TIGR02436">
    <property type="entry name" value="four helix bundle protein"/>
    <property type="match status" value="1"/>
</dbReference>
<evidence type="ECO:0000313" key="2">
    <source>
        <dbReference type="Proteomes" id="UP000427769"/>
    </source>
</evidence>
<dbReference type="PANTHER" id="PTHR38471:SF2">
    <property type="entry name" value="FOUR HELIX BUNDLE PROTEIN"/>
    <property type="match status" value="1"/>
</dbReference>
<dbReference type="InterPro" id="IPR012657">
    <property type="entry name" value="23S_rRNA-intervening_sequence"/>
</dbReference>
<proteinExistence type="predicted"/>
<organism evidence="1 2">
    <name type="scientific">Desulfosarcina widdelii</name>
    <dbReference type="NCBI Taxonomy" id="947919"/>
    <lineage>
        <taxon>Bacteria</taxon>
        <taxon>Pseudomonadati</taxon>
        <taxon>Thermodesulfobacteriota</taxon>
        <taxon>Desulfobacteria</taxon>
        <taxon>Desulfobacterales</taxon>
        <taxon>Desulfosarcinaceae</taxon>
        <taxon>Desulfosarcina</taxon>
    </lineage>
</organism>
<dbReference type="EMBL" id="AP021875">
    <property type="protein sequence ID" value="BBO75648.1"/>
    <property type="molecule type" value="Genomic_DNA"/>
</dbReference>
<dbReference type="InterPro" id="IPR036583">
    <property type="entry name" value="23S_rRNA_IVS_sf"/>
</dbReference>
<evidence type="ECO:0000313" key="1">
    <source>
        <dbReference type="EMBL" id="BBO75648.1"/>
    </source>
</evidence>